<feature type="domain" description="Toxin co-regulated pilus biosynthesis protein Q C-terminal" evidence="2">
    <location>
        <begin position="218"/>
        <end position="297"/>
    </location>
</feature>
<keyword evidence="4" id="KW-1185">Reference proteome</keyword>
<dbReference type="Pfam" id="PF10671">
    <property type="entry name" value="TcpQ"/>
    <property type="match status" value="1"/>
</dbReference>
<reference evidence="3" key="1">
    <citation type="submission" date="2021-03" db="EMBL/GenBank/DDBJ databases">
        <title>The complete genome sequence of Acetobacter sp. TBRC 12339.</title>
        <authorList>
            <person name="Charoenyingcharoen P."/>
            <person name="Yukphan P."/>
        </authorList>
    </citation>
    <scope>NUCLEOTIDE SEQUENCE</scope>
    <source>
        <strain evidence="3">TBRC 12339</strain>
    </source>
</reference>
<dbReference type="EMBL" id="JAFVMH010000008">
    <property type="protein sequence ID" value="MBO1326276.1"/>
    <property type="molecule type" value="Genomic_DNA"/>
</dbReference>
<feature type="chain" id="PRO_5037070739" evidence="1">
    <location>
        <begin position="22"/>
        <end position="303"/>
    </location>
</feature>
<gene>
    <name evidence="3" type="ORF">J2D77_14060</name>
</gene>
<dbReference type="InterPro" id="IPR018927">
    <property type="entry name" value="Pilus_synth_Q_C"/>
</dbReference>
<feature type="signal peptide" evidence="1">
    <location>
        <begin position="1"/>
        <end position="21"/>
    </location>
</feature>
<proteinExistence type="predicted"/>
<name>A0A939KRV9_9PROT</name>
<keyword evidence="1" id="KW-0732">Signal</keyword>
<evidence type="ECO:0000313" key="4">
    <source>
        <dbReference type="Proteomes" id="UP000664073"/>
    </source>
</evidence>
<accession>A0A939KRV9</accession>
<dbReference type="AlphaFoldDB" id="A0A939KRV9"/>
<organism evidence="3 4">
    <name type="scientific">Acetobacter garciniae</name>
    <dbReference type="NCBI Taxonomy" id="2817435"/>
    <lineage>
        <taxon>Bacteria</taxon>
        <taxon>Pseudomonadati</taxon>
        <taxon>Pseudomonadota</taxon>
        <taxon>Alphaproteobacteria</taxon>
        <taxon>Acetobacterales</taxon>
        <taxon>Acetobacteraceae</taxon>
        <taxon>Acetobacter</taxon>
    </lineage>
</organism>
<dbReference type="Proteomes" id="UP000664073">
    <property type="component" value="Unassembled WGS sequence"/>
</dbReference>
<evidence type="ECO:0000259" key="2">
    <source>
        <dbReference type="Pfam" id="PF10671"/>
    </source>
</evidence>
<comment type="caution">
    <text evidence="3">The sequence shown here is derived from an EMBL/GenBank/DDBJ whole genome shotgun (WGS) entry which is preliminary data.</text>
</comment>
<protein>
    <submittedName>
        <fullName evidence="3">TcpQ domain-containing protein</fullName>
    </submittedName>
</protein>
<dbReference type="PROSITE" id="PS51257">
    <property type="entry name" value="PROKAR_LIPOPROTEIN"/>
    <property type="match status" value="1"/>
</dbReference>
<dbReference type="RefSeq" id="WP_207846942.1">
    <property type="nucleotide sequence ID" value="NZ_JAFVMH010000008.1"/>
</dbReference>
<sequence length="303" mass="31392">MRVPLNAASLACLALLCGCVAQDPATLSQVSGVDPQDAMDLSVFAGDILANSFDPHSTTLRVMPFAEPVAPSVKATFEAVLRERGFALSPDGMDYPGAVSVRLAIMSSAGQPLMSVFADDAVATCPYSRPADGAIVRAASCTLRPGTTLALRVPETLAPLPSRSTPVVATQLASASTSTAPAASTPPIQATTTVASTPASTPATPQAPIVAVAPPAPQWVLSGGTPIREQIISWGARAGWTVEWPLKVNWSVPATASFAGEFDDRDHGPVAQVVQALASEGREIRARFFPANRMLIINPGDAR</sequence>
<evidence type="ECO:0000313" key="3">
    <source>
        <dbReference type="EMBL" id="MBO1326276.1"/>
    </source>
</evidence>
<evidence type="ECO:0000256" key="1">
    <source>
        <dbReference type="SAM" id="SignalP"/>
    </source>
</evidence>